<evidence type="ECO:0000313" key="3">
    <source>
        <dbReference type="EMBL" id="UYV69231.1"/>
    </source>
</evidence>
<feature type="compositionally biased region" description="Low complexity" evidence="1">
    <location>
        <begin position="260"/>
        <end position="271"/>
    </location>
</feature>
<accession>A0ABY6KK52</accession>
<dbReference type="SUPFAM" id="SSF48350">
    <property type="entry name" value="GTPase activation domain, GAP"/>
    <property type="match status" value="1"/>
</dbReference>
<dbReference type="EMBL" id="CP092868">
    <property type="protein sequence ID" value="UYV69231.1"/>
    <property type="molecule type" value="Genomic_DNA"/>
</dbReference>
<evidence type="ECO:0000259" key="2">
    <source>
        <dbReference type="PROSITE" id="PS50238"/>
    </source>
</evidence>
<dbReference type="PANTHER" id="PTHR23175:SF23">
    <property type="entry name" value="PDZ DOMAIN-CONTAINING PROTEIN"/>
    <property type="match status" value="1"/>
</dbReference>
<gene>
    <name evidence="3" type="ORF">LAZ67_6002907</name>
</gene>
<dbReference type="Proteomes" id="UP001235939">
    <property type="component" value="Chromosome 06"/>
</dbReference>
<feature type="region of interest" description="Disordered" evidence="1">
    <location>
        <begin position="231"/>
        <end position="305"/>
    </location>
</feature>
<reference evidence="3 4" key="1">
    <citation type="submission" date="2022-01" db="EMBL/GenBank/DDBJ databases">
        <title>A chromosomal length assembly of Cordylochernes scorpioides.</title>
        <authorList>
            <person name="Zeh D."/>
            <person name="Zeh J."/>
        </authorList>
    </citation>
    <scope>NUCLEOTIDE SEQUENCE [LARGE SCALE GENOMIC DNA]</scope>
    <source>
        <strain evidence="3">IN4F17</strain>
        <tissue evidence="3">Whole Body</tissue>
    </source>
</reference>
<dbReference type="InterPro" id="IPR000198">
    <property type="entry name" value="RhoGAP_dom"/>
</dbReference>
<dbReference type="PROSITE" id="PS50238">
    <property type="entry name" value="RHOGAP"/>
    <property type="match status" value="1"/>
</dbReference>
<protein>
    <submittedName>
        <fullName evidence="3">ARHGAP21</fullName>
    </submittedName>
</protein>
<proteinExistence type="predicted"/>
<dbReference type="PANTHER" id="PTHR23175">
    <property type="entry name" value="PDZ DOMAIN-CONTAINING PROTEIN"/>
    <property type="match status" value="1"/>
</dbReference>
<dbReference type="Gene3D" id="1.10.555.10">
    <property type="entry name" value="Rho GTPase activation protein"/>
    <property type="match status" value="1"/>
</dbReference>
<evidence type="ECO:0000313" key="4">
    <source>
        <dbReference type="Proteomes" id="UP001235939"/>
    </source>
</evidence>
<keyword evidence="4" id="KW-1185">Reference proteome</keyword>
<dbReference type="InterPro" id="IPR008936">
    <property type="entry name" value="Rho_GTPase_activation_prot"/>
</dbReference>
<sequence length="305" mass="33316">MVRRWRSWFLEGRQNVHDDERSDRPFTATDNAAVAAVRNVVEANRRVTIDEIMIRLPPGIEIGCSSIGTIMSDMEPRNLAIVFGPTLVRSGDGNMVTMVTDMSHQCYLIETMILYSDWLFGDVSLRNAGEPFSSLLPSPATTCKVNNGGATPVPASPVEGASAPAVGPPSQQERVRNFELETRAMLQRQRGAAGPCPGWDQLQREWTQAKLQLWQDEEASAAGTELALFDNMGDDAQRGGPHHHKRRPRDGGSLPHGARARSSATLPSPSSSRRHTIASEPLLPIDHDDIGLLDSPSDTSRHTPG</sequence>
<organism evidence="3 4">
    <name type="scientific">Cordylochernes scorpioides</name>
    <dbReference type="NCBI Taxonomy" id="51811"/>
    <lineage>
        <taxon>Eukaryota</taxon>
        <taxon>Metazoa</taxon>
        <taxon>Ecdysozoa</taxon>
        <taxon>Arthropoda</taxon>
        <taxon>Chelicerata</taxon>
        <taxon>Arachnida</taxon>
        <taxon>Pseudoscorpiones</taxon>
        <taxon>Cheliferoidea</taxon>
        <taxon>Chernetidae</taxon>
        <taxon>Cordylochernes</taxon>
    </lineage>
</organism>
<name>A0ABY6KK52_9ARAC</name>
<feature type="domain" description="Rho-GAP" evidence="2">
    <location>
        <begin position="1"/>
        <end position="120"/>
    </location>
</feature>
<evidence type="ECO:0000256" key="1">
    <source>
        <dbReference type="SAM" id="MobiDB-lite"/>
    </source>
</evidence>